<sequence>MSQGRGIRTESSSPGPPSPQFGRVVNGMDEAKTGERLSNRRGIRTIPSILLSNRRPVVAALKALPAKGN</sequence>
<keyword evidence="3" id="KW-1185">Reference proteome</keyword>
<dbReference type="EMBL" id="CH954181">
    <property type="protein sequence ID" value="EDV49477.1"/>
    <property type="molecule type" value="Genomic_DNA"/>
</dbReference>
<dbReference type="OMA" id="MDEAKTG"/>
<evidence type="ECO:0000313" key="2">
    <source>
        <dbReference type="EMBL" id="EDV49477.1"/>
    </source>
</evidence>
<gene>
    <name evidence="2" type="primary">Dere\GG18410</name>
    <name evidence="2" type="ORF">Dere_GG18410</name>
</gene>
<dbReference type="AlphaFoldDB" id="B3P4G2"/>
<dbReference type="HOGENOM" id="CLU_2778497_0_0_1"/>
<proteinExistence type="predicted"/>
<name>B3P4G2_DROER</name>
<feature type="region of interest" description="Disordered" evidence="1">
    <location>
        <begin position="1"/>
        <end position="39"/>
    </location>
</feature>
<reference evidence="2 3" key="1">
    <citation type="journal article" date="2007" name="Nature">
        <title>Evolution of genes and genomes on the Drosophila phylogeny.</title>
        <authorList>
            <consortium name="Drosophila 12 Genomes Consortium"/>
            <person name="Clark A.G."/>
            <person name="Eisen M.B."/>
            <person name="Smith D.R."/>
            <person name="Bergman C.M."/>
            <person name="Oliver B."/>
            <person name="Markow T.A."/>
            <person name="Kaufman T.C."/>
            <person name="Kellis M."/>
            <person name="Gelbart W."/>
            <person name="Iyer V.N."/>
            <person name="Pollard D.A."/>
            <person name="Sackton T.B."/>
            <person name="Larracuente A.M."/>
            <person name="Singh N.D."/>
            <person name="Abad J.P."/>
            <person name="Abt D.N."/>
            <person name="Adryan B."/>
            <person name="Aguade M."/>
            <person name="Akashi H."/>
            <person name="Anderson W.W."/>
            <person name="Aquadro C.F."/>
            <person name="Ardell D.H."/>
            <person name="Arguello R."/>
            <person name="Artieri C.G."/>
            <person name="Barbash D.A."/>
            <person name="Barker D."/>
            <person name="Barsanti P."/>
            <person name="Batterham P."/>
            <person name="Batzoglou S."/>
            <person name="Begun D."/>
            <person name="Bhutkar A."/>
            <person name="Blanco E."/>
            <person name="Bosak S.A."/>
            <person name="Bradley R.K."/>
            <person name="Brand A.D."/>
            <person name="Brent M.R."/>
            <person name="Brooks A.N."/>
            <person name="Brown R.H."/>
            <person name="Butlin R.K."/>
            <person name="Caggese C."/>
            <person name="Calvi B.R."/>
            <person name="Bernardo de Carvalho A."/>
            <person name="Caspi A."/>
            <person name="Castrezana S."/>
            <person name="Celniker S.E."/>
            <person name="Chang J.L."/>
            <person name="Chapple C."/>
            <person name="Chatterji S."/>
            <person name="Chinwalla A."/>
            <person name="Civetta A."/>
            <person name="Clifton S.W."/>
            <person name="Comeron J.M."/>
            <person name="Costello J.C."/>
            <person name="Coyne J.A."/>
            <person name="Daub J."/>
            <person name="David R.G."/>
            <person name="Delcher A.L."/>
            <person name="Delehaunty K."/>
            <person name="Do C.B."/>
            <person name="Ebling H."/>
            <person name="Edwards K."/>
            <person name="Eickbush T."/>
            <person name="Evans J.D."/>
            <person name="Filipski A."/>
            <person name="Findeiss S."/>
            <person name="Freyhult E."/>
            <person name="Fulton L."/>
            <person name="Fulton R."/>
            <person name="Garcia A.C."/>
            <person name="Gardiner A."/>
            <person name="Garfield D.A."/>
            <person name="Garvin B.E."/>
            <person name="Gibson G."/>
            <person name="Gilbert D."/>
            <person name="Gnerre S."/>
            <person name="Godfrey J."/>
            <person name="Good R."/>
            <person name="Gotea V."/>
            <person name="Gravely B."/>
            <person name="Greenberg A.J."/>
            <person name="Griffiths-Jones S."/>
            <person name="Gross S."/>
            <person name="Guigo R."/>
            <person name="Gustafson E.A."/>
            <person name="Haerty W."/>
            <person name="Hahn M.W."/>
            <person name="Halligan D.L."/>
            <person name="Halpern A.L."/>
            <person name="Halter G.M."/>
            <person name="Han M.V."/>
            <person name="Heger A."/>
            <person name="Hillier L."/>
            <person name="Hinrichs A.S."/>
            <person name="Holmes I."/>
            <person name="Hoskins R.A."/>
            <person name="Hubisz M.J."/>
            <person name="Hultmark D."/>
            <person name="Huntley M.A."/>
            <person name="Jaffe D.B."/>
            <person name="Jagadeeshan S."/>
            <person name="Jeck W.R."/>
            <person name="Johnson J."/>
            <person name="Jones C.D."/>
            <person name="Jordan W.C."/>
            <person name="Karpen G.H."/>
            <person name="Kataoka E."/>
            <person name="Keightley P.D."/>
            <person name="Kheradpour P."/>
            <person name="Kirkness E.F."/>
            <person name="Koerich L.B."/>
            <person name="Kristiansen K."/>
            <person name="Kudrna D."/>
            <person name="Kulathinal R.J."/>
            <person name="Kumar S."/>
            <person name="Kwok R."/>
            <person name="Lander E."/>
            <person name="Langley C.H."/>
            <person name="Lapoint R."/>
            <person name="Lazzaro B.P."/>
            <person name="Lee S.J."/>
            <person name="Levesque L."/>
            <person name="Li R."/>
            <person name="Lin C.F."/>
            <person name="Lin M.F."/>
            <person name="Lindblad-Toh K."/>
            <person name="Llopart A."/>
            <person name="Long M."/>
            <person name="Low L."/>
            <person name="Lozovsky E."/>
            <person name="Lu J."/>
            <person name="Luo M."/>
            <person name="Machado C.A."/>
            <person name="Makalowski W."/>
            <person name="Marzo M."/>
            <person name="Matsuda M."/>
            <person name="Matzkin L."/>
            <person name="McAllister B."/>
            <person name="McBride C.S."/>
            <person name="McKernan B."/>
            <person name="McKernan K."/>
            <person name="Mendez-Lago M."/>
            <person name="Minx P."/>
            <person name="Mollenhauer M.U."/>
            <person name="Montooth K."/>
            <person name="Mount S.M."/>
            <person name="Mu X."/>
            <person name="Myers E."/>
            <person name="Negre B."/>
            <person name="Newfeld S."/>
            <person name="Nielsen R."/>
            <person name="Noor M.A."/>
            <person name="O'Grady P."/>
            <person name="Pachter L."/>
            <person name="Papaceit M."/>
            <person name="Parisi M.J."/>
            <person name="Parisi M."/>
            <person name="Parts L."/>
            <person name="Pedersen J.S."/>
            <person name="Pesole G."/>
            <person name="Phillippy A.M."/>
            <person name="Ponting C.P."/>
            <person name="Pop M."/>
            <person name="Porcelli D."/>
            <person name="Powell J.R."/>
            <person name="Prohaska S."/>
            <person name="Pruitt K."/>
            <person name="Puig M."/>
            <person name="Quesneville H."/>
            <person name="Ram K.R."/>
            <person name="Rand D."/>
            <person name="Rasmussen M.D."/>
            <person name="Reed L.K."/>
            <person name="Reenan R."/>
            <person name="Reily A."/>
            <person name="Remington K.A."/>
            <person name="Rieger T.T."/>
            <person name="Ritchie M.G."/>
            <person name="Robin C."/>
            <person name="Rogers Y.H."/>
            <person name="Rohde C."/>
            <person name="Rozas J."/>
            <person name="Rubenfield M.J."/>
            <person name="Ruiz A."/>
            <person name="Russo S."/>
            <person name="Salzberg S.L."/>
            <person name="Sanchez-Gracia A."/>
            <person name="Saranga D.J."/>
            <person name="Sato H."/>
            <person name="Schaeffer S.W."/>
            <person name="Schatz M.C."/>
            <person name="Schlenke T."/>
            <person name="Schwartz R."/>
            <person name="Segarra C."/>
            <person name="Singh R.S."/>
            <person name="Sirot L."/>
            <person name="Sirota M."/>
            <person name="Sisneros N.B."/>
            <person name="Smith C.D."/>
            <person name="Smith T.F."/>
            <person name="Spieth J."/>
            <person name="Stage D.E."/>
            <person name="Stark A."/>
            <person name="Stephan W."/>
            <person name="Strausberg R.L."/>
            <person name="Strempel S."/>
            <person name="Sturgill D."/>
            <person name="Sutton G."/>
            <person name="Sutton G.G."/>
            <person name="Tao W."/>
            <person name="Teichmann S."/>
            <person name="Tobari Y.N."/>
            <person name="Tomimura Y."/>
            <person name="Tsolas J.M."/>
            <person name="Valente V.L."/>
            <person name="Venter E."/>
            <person name="Venter J.C."/>
            <person name="Vicario S."/>
            <person name="Vieira F.G."/>
            <person name="Vilella A.J."/>
            <person name="Villasante A."/>
            <person name="Walenz B."/>
            <person name="Wang J."/>
            <person name="Wasserman M."/>
            <person name="Watts T."/>
            <person name="Wilson D."/>
            <person name="Wilson R.K."/>
            <person name="Wing R.A."/>
            <person name="Wolfner M.F."/>
            <person name="Wong A."/>
            <person name="Wong G.K."/>
            <person name="Wu C.I."/>
            <person name="Wu G."/>
            <person name="Yamamoto D."/>
            <person name="Yang H.P."/>
            <person name="Yang S.P."/>
            <person name="Yorke J.A."/>
            <person name="Yoshida K."/>
            <person name="Zdobnov E."/>
            <person name="Zhang P."/>
            <person name="Zhang Y."/>
            <person name="Zimin A.V."/>
            <person name="Baldwin J."/>
            <person name="Abdouelleil A."/>
            <person name="Abdulkadir J."/>
            <person name="Abebe A."/>
            <person name="Abera B."/>
            <person name="Abreu J."/>
            <person name="Acer S.C."/>
            <person name="Aftuck L."/>
            <person name="Alexander A."/>
            <person name="An P."/>
            <person name="Anderson E."/>
            <person name="Anderson S."/>
            <person name="Arachi H."/>
            <person name="Azer M."/>
            <person name="Bachantsang P."/>
            <person name="Barry A."/>
            <person name="Bayul T."/>
            <person name="Berlin A."/>
            <person name="Bessette D."/>
            <person name="Bloom T."/>
            <person name="Blye J."/>
            <person name="Boguslavskiy L."/>
            <person name="Bonnet C."/>
            <person name="Boukhgalter B."/>
            <person name="Bourzgui I."/>
            <person name="Brown A."/>
            <person name="Cahill P."/>
            <person name="Channer S."/>
            <person name="Cheshatsang Y."/>
            <person name="Chuda L."/>
            <person name="Citroen M."/>
            <person name="Collymore A."/>
            <person name="Cooke P."/>
            <person name="Costello M."/>
            <person name="D'Aco K."/>
            <person name="Daza R."/>
            <person name="De Haan G."/>
            <person name="DeGray S."/>
            <person name="DeMaso C."/>
            <person name="Dhargay N."/>
            <person name="Dooley K."/>
            <person name="Dooley E."/>
            <person name="Doricent M."/>
            <person name="Dorje P."/>
            <person name="Dorjee K."/>
            <person name="Dupes A."/>
            <person name="Elong R."/>
            <person name="Falk J."/>
            <person name="Farina A."/>
            <person name="Faro S."/>
            <person name="Ferguson D."/>
            <person name="Fisher S."/>
            <person name="Foley C.D."/>
            <person name="Franke A."/>
            <person name="Friedrich D."/>
            <person name="Gadbois L."/>
            <person name="Gearin G."/>
            <person name="Gearin C.R."/>
            <person name="Giannoukos G."/>
            <person name="Goode T."/>
            <person name="Graham J."/>
            <person name="Grandbois E."/>
            <person name="Grewal S."/>
            <person name="Gyaltsen K."/>
            <person name="Hafez N."/>
            <person name="Hagos B."/>
            <person name="Hall J."/>
            <person name="Henson C."/>
            <person name="Hollinger A."/>
            <person name="Honan T."/>
            <person name="Huard M.D."/>
            <person name="Hughes L."/>
            <person name="Hurhula B."/>
            <person name="Husby M.E."/>
            <person name="Kamat A."/>
            <person name="Kanga B."/>
            <person name="Kashin S."/>
            <person name="Khazanovich D."/>
            <person name="Kisner P."/>
            <person name="Lance K."/>
            <person name="Lara M."/>
            <person name="Lee W."/>
            <person name="Lennon N."/>
            <person name="Letendre F."/>
            <person name="LeVine R."/>
            <person name="Lipovsky A."/>
            <person name="Liu X."/>
            <person name="Liu J."/>
            <person name="Liu S."/>
            <person name="Lokyitsang T."/>
            <person name="Lokyitsang Y."/>
            <person name="Lubonja R."/>
            <person name="Lui A."/>
            <person name="MacDonald P."/>
            <person name="Magnisalis V."/>
            <person name="Maru K."/>
            <person name="Matthews C."/>
            <person name="McCusker W."/>
            <person name="McDonough S."/>
            <person name="Mehta T."/>
            <person name="Meldrim J."/>
            <person name="Meneus L."/>
            <person name="Mihai O."/>
            <person name="Mihalev A."/>
            <person name="Mihova T."/>
            <person name="Mittelman R."/>
            <person name="Mlenga V."/>
            <person name="Montmayeur A."/>
            <person name="Mulrain L."/>
            <person name="Navidi A."/>
            <person name="Naylor J."/>
            <person name="Negash T."/>
            <person name="Nguyen T."/>
            <person name="Nguyen N."/>
            <person name="Nicol R."/>
            <person name="Norbu C."/>
            <person name="Norbu N."/>
            <person name="Novod N."/>
            <person name="O'Neill B."/>
            <person name="Osman S."/>
            <person name="Markiewicz E."/>
            <person name="Oyono O.L."/>
            <person name="Patti C."/>
            <person name="Phunkhang P."/>
            <person name="Pierre F."/>
            <person name="Priest M."/>
            <person name="Raghuraman S."/>
            <person name="Rege F."/>
            <person name="Reyes R."/>
            <person name="Rise C."/>
            <person name="Rogov P."/>
            <person name="Ross K."/>
            <person name="Ryan E."/>
            <person name="Settipalli S."/>
            <person name="Shea T."/>
            <person name="Sherpa N."/>
            <person name="Shi L."/>
            <person name="Shih D."/>
            <person name="Sparrow T."/>
            <person name="Spaulding J."/>
            <person name="Stalker J."/>
            <person name="Stange-Thomann N."/>
            <person name="Stavropoulos S."/>
            <person name="Stone C."/>
            <person name="Strader C."/>
            <person name="Tesfaye S."/>
            <person name="Thomson T."/>
            <person name="Thoulutsang Y."/>
            <person name="Thoulutsang D."/>
            <person name="Topham K."/>
            <person name="Topping I."/>
            <person name="Tsamla T."/>
            <person name="Vassiliev H."/>
            <person name="Vo A."/>
            <person name="Wangchuk T."/>
            <person name="Wangdi T."/>
            <person name="Weiand M."/>
            <person name="Wilkinson J."/>
            <person name="Wilson A."/>
            <person name="Yadav S."/>
            <person name="Young G."/>
            <person name="Yu Q."/>
            <person name="Zembek L."/>
            <person name="Zhong D."/>
            <person name="Zimmer A."/>
            <person name="Zwirko Z."/>
            <person name="Jaffe D.B."/>
            <person name="Alvarez P."/>
            <person name="Brockman W."/>
            <person name="Butler J."/>
            <person name="Chin C."/>
            <person name="Gnerre S."/>
            <person name="Grabherr M."/>
            <person name="Kleber M."/>
            <person name="Mauceli E."/>
            <person name="MacCallum I."/>
        </authorList>
    </citation>
    <scope>NUCLEOTIDE SEQUENCE [LARGE SCALE GENOMIC DNA]</scope>
    <source>
        <strain evidence="2 3">TSC#14021-0224.01</strain>
    </source>
</reference>
<feature type="compositionally biased region" description="Basic and acidic residues" evidence="1">
    <location>
        <begin position="29"/>
        <end position="38"/>
    </location>
</feature>
<dbReference type="PhylomeDB" id="B3P4G2"/>
<evidence type="ECO:0000256" key="1">
    <source>
        <dbReference type="SAM" id="MobiDB-lite"/>
    </source>
</evidence>
<dbReference type="Proteomes" id="UP000008711">
    <property type="component" value="Unassembled WGS sequence"/>
</dbReference>
<accession>B3P4G2</accession>
<reference evidence="2 3" key="2">
    <citation type="journal article" date="2008" name="Bioinformatics">
        <title>Assembly reconciliation.</title>
        <authorList>
            <person name="Zimin A.V."/>
            <person name="Smith D.R."/>
            <person name="Sutton G."/>
            <person name="Yorke J.A."/>
        </authorList>
    </citation>
    <scope>NUCLEOTIDE SEQUENCE [LARGE SCALE GENOMIC DNA]</scope>
    <source>
        <strain evidence="2 3">TSC#14021-0224.01</strain>
    </source>
</reference>
<protein>
    <submittedName>
        <fullName evidence="2">GG18410</fullName>
    </submittedName>
</protein>
<evidence type="ECO:0000313" key="3">
    <source>
        <dbReference type="Proteomes" id="UP000008711"/>
    </source>
</evidence>
<organism evidence="2 3">
    <name type="scientific">Drosophila erecta</name>
    <name type="common">Fruit fly</name>
    <dbReference type="NCBI Taxonomy" id="7220"/>
    <lineage>
        <taxon>Eukaryota</taxon>
        <taxon>Metazoa</taxon>
        <taxon>Ecdysozoa</taxon>
        <taxon>Arthropoda</taxon>
        <taxon>Hexapoda</taxon>
        <taxon>Insecta</taxon>
        <taxon>Pterygota</taxon>
        <taxon>Neoptera</taxon>
        <taxon>Endopterygota</taxon>
        <taxon>Diptera</taxon>
        <taxon>Brachycera</taxon>
        <taxon>Muscomorpha</taxon>
        <taxon>Ephydroidea</taxon>
        <taxon>Drosophilidae</taxon>
        <taxon>Drosophila</taxon>
        <taxon>Sophophora</taxon>
    </lineage>
</organism>